<gene>
    <name evidence="2" type="ORF">UFOPK3786_00268</name>
</gene>
<accession>A0A6J7JMV5</accession>
<name>A0A6J7JMV5_9ZZZZ</name>
<evidence type="ECO:0000313" key="2">
    <source>
        <dbReference type="EMBL" id="CAB4944696.1"/>
    </source>
</evidence>
<dbReference type="EMBL" id="CAFBNK010000029">
    <property type="protein sequence ID" value="CAB4944696.1"/>
    <property type="molecule type" value="Genomic_DNA"/>
</dbReference>
<organism evidence="2">
    <name type="scientific">freshwater metagenome</name>
    <dbReference type="NCBI Taxonomy" id="449393"/>
    <lineage>
        <taxon>unclassified sequences</taxon>
        <taxon>metagenomes</taxon>
        <taxon>ecological metagenomes</taxon>
    </lineage>
</organism>
<dbReference type="AlphaFoldDB" id="A0A6J7JMV5"/>
<evidence type="ECO:0000256" key="1">
    <source>
        <dbReference type="SAM" id="MobiDB-lite"/>
    </source>
</evidence>
<feature type="region of interest" description="Disordered" evidence="1">
    <location>
        <begin position="1"/>
        <end position="29"/>
    </location>
</feature>
<reference evidence="2" key="1">
    <citation type="submission" date="2020-05" db="EMBL/GenBank/DDBJ databases">
        <authorList>
            <person name="Chiriac C."/>
            <person name="Salcher M."/>
            <person name="Ghai R."/>
            <person name="Kavagutti S V."/>
        </authorList>
    </citation>
    <scope>NUCLEOTIDE SEQUENCE</scope>
</reference>
<protein>
    <submittedName>
        <fullName evidence="2">Unannotated protein</fullName>
    </submittedName>
</protein>
<sequence>MRSSNRRASKVAWRAPSARGVKPSKVKRSVAKPDNAIAITGALGPGITLTSKSSAIASRAKRNPGSLIVGIPASETTKTLFPLRRYCKISSLRSVSFPSKKEITFPVNVTPISTHKR</sequence>
<proteinExistence type="predicted"/>